<keyword evidence="6" id="KW-1185">Reference proteome</keyword>
<name>A0A0D2FTX6_9EURO</name>
<dbReference type="InterPro" id="IPR002937">
    <property type="entry name" value="Amino_oxidase"/>
</dbReference>
<feature type="domain" description="Amine oxidase" evidence="4">
    <location>
        <begin position="48"/>
        <end position="484"/>
    </location>
</feature>
<evidence type="ECO:0000256" key="2">
    <source>
        <dbReference type="ARBA" id="ARBA00012804"/>
    </source>
</evidence>
<dbReference type="Gene3D" id="3.90.660.10">
    <property type="match status" value="2"/>
</dbReference>
<dbReference type="STRING" id="5601.A0A0D2FTX6"/>
<dbReference type="InterPro" id="IPR036188">
    <property type="entry name" value="FAD/NAD-bd_sf"/>
</dbReference>
<accession>A0A0D2FTX6</accession>
<dbReference type="PANTHER" id="PTHR43563:SF1">
    <property type="entry name" value="AMINE OXIDASE [FLAVIN-CONTAINING] B"/>
    <property type="match status" value="1"/>
</dbReference>
<reference evidence="5 6" key="1">
    <citation type="submission" date="2015-01" db="EMBL/GenBank/DDBJ databases">
        <title>The Genome Sequence of Capronia semiimmersa CBS27337.</title>
        <authorList>
            <consortium name="The Broad Institute Genomics Platform"/>
            <person name="Cuomo C."/>
            <person name="de Hoog S."/>
            <person name="Gorbushina A."/>
            <person name="Stielow B."/>
            <person name="Teixiera M."/>
            <person name="Abouelleil A."/>
            <person name="Chapman S.B."/>
            <person name="Priest M."/>
            <person name="Young S.K."/>
            <person name="Wortman J."/>
            <person name="Nusbaum C."/>
            <person name="Birren B."/>
        </authorList>
    </citation>
    <scope>NUCLEOTIDE SEQUENCE [LARGE SCALE GENOMIC DNA]</scope>
    <source>
        <strain evidence="5 6">CBS 27337</strain>
    </source>
</reference>
<comment type="catalytic activity">
    <reaction evidence="3">
        <text>a secondary aliphatic amine + O2 + H2O = a primary amine + an aldehyde + H2O2</text>
        <dbReference type="Rhea" id="RHEA:26414"/>
        <dbReference type="ChEBI" id="CHEBI:15377"/>
        <dbReference type="ChEBI" id="CHEBI:15379"/>
        <dbReference type="ChEBI" id="CHEBI:16240"/>
        <dbReference type="ChEBI" id="CHEBI:17478"/>
        <dbReference type="ChEBI" id="CHEBI:58855"/>
        <dbReference type="ChEBI" id="CHEBI:65296"/>
        <dbReference type="EC" id="1.4.3.4"/>
    </reaction>
</comment>
<evidence type="ECO:0000259" key="4">
    <source>
        <dbReference type="Pfam" id="PF01593"/>
    </source>
</evidence>
<dbReference type="AlphaFoldDB" id="A0A0D2FTX6"/>
<dbReference type="PANTHER" id="PTHR43563">
    <property type="entry name" value="AMINE OXIDASE"/>
    <property type="match status" value="1"/>
</dbReference>
<comment type="similarity">
    <text evidence="1">Belongs to the flavin monoamine oxidase family.</text>
</comment>
<dbReference type="EC" id="1.4.3.4" evidence="2"/>
<evidence type="ECO:0000256" key="3">
    <source>
        <dbReference type="ARBA" id="ARBA00048448"/>
    </source>
</evidence>
<dbReference type="GO" id="GO:0097621">
    <property type="term" value="F:monoamine oxidase activity"/>
    <property type="evidence" value="ECO:0007669"/>
    <property type="project" value="UniProtKB-EC"/>
</dbReference>
<dbReference type="Proteomes" id="UP000054266">
    <property type="component" value="Unassembled WGS sequence"/>
</dbReference>
<evidence type="ECO:0000313" key="5">
    <source>
        <dbReference type="EMBL" id="KIW71913.1"/>
    </source>
</evidence>
<dbReference type="Gene3D" id="3.50.50.60">
    <property type="entry name" value="FAD/NAD(P)-binding domain"/>
    <property type="match status" value="2"/>
</dbReference>
<organism evidence="5 6">
    <name type="scientific">Phialophora macrospora</name>
    <dbReference type="NCBI Taxonomy" id="1851006"/>
    <lineage>
        <taxon>Eukaryota</taxon>
        <taxon>Fungi</taxon>
        <taxon>Dikarya</taxon>
        <taxon>Ascomycota</taxon>
        <taxon>Pezizomycotina</taxon>
        <taxon>Eurotiomycetes</taxon>
        <taxon>Chaetothyriomycetidae</taxon>
        <taxon>Chaetothyriales</taxon>
        <taxon>Herpotrichiellaceae</taxon>
        <taxon>Phialophora</taxon>
    </lineage>
</organism>
<proteinExistence type="inferred from homology"/>
<evidence type="ECO:0000313" key="6">
    <source>
        <dbReference type="Proteomes" id="UP000054266"/>
    </source>
</evidence>
<sequence>MSTTDGFQYFPSSGLKPGLPTQAVVTPPARGARRDKTYDVIVIGAGYAGLVACRELASRGRHVLLIEARDRIGGRTFSAEFDGQQWDIGGTWMHWFMPHVYSELSRYGLVEQLQMKKVLNKTRAYTTLRYEGGEINLSPEEEARMRREALGTFFNVDGANGRIAMPTPHRDTLNLQAFRELSALSVRDRLDQVKADLTAAELAFVEGTVINWCGMDLSQMSFFDCMRWWALAGHVPDGVDTCTFSYKLACGQTGFARAIFGEAASHANFAYTFRTPVASISGQGPTVTVTTAHGDTYTAKHLISTIPWSVLDSITFNPRLPDTKHECFKNLSQGHSTKIYAEVAGSEWDAWQFISPSSDLTDSIQYMASTGCTPAGNARMVVFSLRDGKNKELFPDRDPEATMAAFKKVNPQLDIKRLMFHNWTDDPYTKGIWVMFRTGEAEKALPVLRRSVGNIHFASADWAQGWRGFIEGAIEQGLQASVTVQKLLGNGRLNASL</sequence>
<protein>
    <recommendedName>
        <fullName evidence="2">monoamine oxidase</fullName>
        <ecNumber evidence="2">1.4.3.4</ecNumber>
    </recommendedName>
</protein>
<dbReference type="Pfam" id="PF01593">
    <property type="entry name" value="Amino_oxidase"/>
    <property type="match status" value="1"/>
</dbReference>
<gene>
    <name evidence="5" type="ORF">PV04_00140</name>
</gene>
<evidence type="ECO:0000256" key="1">
    <source>
        <dbReference type="ARBA" id="ARBA00005995"/>
    </source>
</evidence>
<dbReference type="EMBL" id="KN846956">
    <property type="protein sequence ID" value="KIW71913.1"/>
    <property type="molecule type" value="Genomic_DNA"/>
</dbReference>
<dbReference type="HOGENOM" id="CLU_004498_9_0_1"/>
<dbReference type="SUPFAM" id="SSF51905">
    <property type="entry name" value="FAD/NAD(P)-binding domain"/>
    <property type="match status" value="1"/>
</dbReference>
<dbReference type="InterPro" id="IPR050703">
    <property type="entry name" value="Flavin_MAO"/>
</dbReference>